<dbReference type="RefSeq" id="WP_198350661.1">
    <property type="nucleotide sequence ID" value="NZ_BMJP01000002.1"/>
</dbReference>
<comment type="caution">
    <text evidence="4">The sequence shown here is derived from an EMBL/GenBank/DDBJ whole genome shotgun (WGS) entry which is preliminary data.</text>
</comment>
<dbReference type="InterPro" id="IPR001647">
    <property type="entry name" value="HTH_TetR"/>
</dbReference>
<name>A0A7W9BS80_9SPHN</name>
<dbReference type="GO" id="GO:0003700">
    <property type="term" value="F:DNA-binding transcription factor activity"/>
    <property type="evidence" value="ECO:0007669"/>
    <property type="project" value="TreeGrafter"/>
</dbReference>
<dbReference type="Proteomes" id="UP000546701">
    <property type="component" value="Unassembled WGS sequence"/>
</dbReference>
<evidence type="ECO:0000256" key="2">
    <source>
        <dbReference type="PROSITE-ProRule" id="PRU00335"/>
    </source>
</evidence>
<feature type="domain" description="HTH tetR-type" evidence="3">
    <location>
        <begin position="56"/>
        <end position="116"/>
    </location>
</feature>
<organism evidence="4 5">
    <name type="scientific">Sphingomonas prati</name>
    <dbReference type="NCBI Taxonomy" id="1843237"/>
    <lineage>
        <taxon>Bacteria</taxon>
        <taxon>Pseudomonadati</taxon>
        <taxon>Pseudomonadota</taxon>
        <taxon>Alphaproteobacteria</taxon>
        <taxon>Sphingomonadales</taxon>
        <taxon>Sphingomonadaceae</taxon>
        <taxon>Sphingomonas</taxon>
    </lineage>
</organism>
<dbReference type="PANTHER" id="PTHR30055:SF223">
    <property type="entry name" value="HTH-TYPE TRANSCRIPTIONAL REGULATOR UIDR"/>
    <property type="match status" value="1"/>
</dbReference>
<sequence>MSRMGEKDIDASPVGANKLRFVGSTNLLSVGLAIGRFLMADTSDVSPQRGRRLSKADRHRQLLDAALEVIRTEGADCLTLGHLAIRAAVSKPVVYDHFGSRSALLIELYRWIDTDRIDTFRRAMATAAKGRDETIAALADAYIRCAADLTGEFHIVGAALTGSPEKANVYDELLGQSVAMFVSVLQPFSRLSESAATRLCTGLVGAGEALSVAIVRGKVAEDDAIATFGDIISGSLP</sequence>
<feature type="DNA-binding region" description="H-T-H motif" evidence="2">
    <location>
        <begin position="79"/>
        <end position="98"/>
    </location>
</feature>
<gene>
    <name evidence="4" type="ORF">FHS99_001504</name>
</gene>
<dbReference type="InterPro" id="IPR009057">
    <property type="entry name" value="Homeodomain-like_sf"/>
</dbReference>
<dbReference type="InterPro" id="IPR050109">
    <property type="entry name" value="HTH-type_TetR-like_transc_reg"/>
</dbReference>
<dbReference type="SUPFAM" id="SSF46689">
    <property type="entry name" value="Homeodomain-like"/>
    <property type="match status" value="1"/>
</dbReference>
<dbReference type="PROSITE" id="PS50977">
    <property type="entry name" value="HTH_TETR_2"/>
    <property type="match status" value="1"/>
</dbReference>
<dbReference type="EMBL" id="JACIJR010000003">
    <property type="protein sequence ID" value="MBB5729026.1"/>
    <property type="molecule type" value="Genomic_DNA"/>
</dbReference>
<dbReference type="PRINTS" id="PR00455">
    <property type="entry name" value="HTHTETR"/>
</dbReference>
<dbReference type="Pfam" id="PF00440">
    <property type="entry name" value="TetR_N"/>
    <property type="match status" value="1"/>
</dbReference>
<dbReference type="GO" id="GO:0000976">
    <property type="term" value="F:transcription cis-regulatory region binding"/>
    <property type="evidence" value="ECO:0007669"/>
    <property type="project" value="TreeGrafter"/>
</dbReference>
<dbReference type="Gene3D" id="1.10.357.10">
    <property type="entry name" value="Tetracycline Repressor, domain 2"/>
    <property type="match status" value="1"/>
</dbReference>
<keyword evidence="5" id="KW-1185">Reference proteome</keyword>
<dbReference type="AlphaFoldDB" id="A0A7W9BS80"/>
<evidence type="ECO:0000313" key="5">
    <source>
        <dbReference type="Proteomes" id="UP000546701"/>
    </source>
</evidence>
<protein>
    <submittedName>
        <fullName evidence="4">AcrR family transcriptional regulator</fullName>
    </submittedName>
</protein>
<evidence type="ECO:0000256" key="1">
    <source>
        <dbReference type="ARBA" id="ARBA00023125"/>
    </source>
</evidence>
<proteinExistence type="predicted"/>
<accession>A0A7W9BS80</accession>
<evidence type="ECO:0000313" key="4">
    <source>
        <dbReference type="EMBL" id="MBB5729026.1"/>
    </source>
</evidence>
<evidence type="ECO:0000259" key="3">
    <source>
        <dbReference type="PROSITE" id="PS50977"/>
    </source>
</evidence>
<reference evidence="4 5" key="1">
    <citation type="submission" date="2020-08" db="EMBL/GenBank/DDBJ databases">
        <title>Genomic Encyclopedia of Type Strains, Phase IV (KMG-IV): sequencing the most valuable type-strain genomes for metagenomic binning, comparative biology and taxonomic classification.</title>
        <authorList>
            <person name="Goeker M."/>
        </authorList>
    </citation>
    <scope>NUCLEOTIDE SEQUENCE [LARGE SCALE GENOMIC DNA]</scope>
    <source>
        <strain evidence="4 5">DSM 103336</strain>
    </source>
</reference>
<dbReference type="PANTHER" id="PTHR30055">
    <property type="entry name" value="HTH-TYPE TRANSCRIPTIONAL REGULATOR RUTR"/>
    <property type="match status" value="1"/>
</dbReference>
<keyword evidence="1 2" id="KW-0238">DNA-binding</keyword>